<sequence length="209" mass="24885">MMMIMILIIINRRREKKKKRNQKKKKKKEEEEGGEEEEEEEDEEEEDEEEEEEAEEAEADEERTRRKTTARNKKKDKECCDEKEIFVLLKNLHKMAAFKCAVSTVFLRSIATHCKATNPETKHNPQLLKRHQALEYKVEVVLKETWNDPRLAYGNSSWFVRLKGSTLAKVWYPDTLIENSRKHVVDDKTRTAYLFGDGTIFLSEWFVWQ</sequence>
<dbReference type="SUPFAM" id="SSF63712">
    <property type="entry name" value="Nicotinic receptor ligand binding domain-like"/>
    <property type="match status" value="1"/>
</dbReference>
<reference evidence="3" key="1">
    <citation type="journal article" date="2023" name="G3 (Bethesda)">
        <title>Whole genome assembly and annotation of the endangered Caribbean coral Acropora cervicornis.</title>
        <authorList>
            <person name="Selwyn J.D."/>
            <person name="Vollmer S.V."/>
        </authorList>
    </citation>
    <scope>NUCLEOTIDE SEQUENCE</scope>
    <source>
        <strain evidence="3">K2</strain>
    </source>
</reference>
<proteinExistence type="predicted"/>
<feature type="region of interest" description="Disordered" evidence="1">
    <location>
        <begin position="15"/>
        <end position="74"/>
    </location>
</feature>
<dbReference type="EMBL" id="JARQWQ010000009">
    <property type="protein sequence ID" value="KAK2569733.1"/>
    <property type="molecule type" value="Genomic_DNA"/>
</dbReference>
<evidence type="ECO:0000313" key="4">
    <source>
        <dbReference type="Proteomes" id="UP001249851"/>
    </source>
</evidence>
<feature type="compositionally biased region" description="Acidic residues" evidence="1">
    <location>
        <begin position="31"/>
        <end position="61"/>
    </location>
</feature>
<evidence type="ECO:0000259" key="2">
    <source>
        <dbReference type="Pfam" id="PF02931"/>
    </source>
</evidence>
<evidence type="ECO:0000256" key="1">
    <source>
        <dbReference type="SAM" id="MobiDB-lite"/>
    </source>
</evidence>
<organism evidence="3 4">
    <name type="scientific">Acropora cervicornis</name>
    <name type="common">Staghorn coral</name>
    <dbReference type="NCBI Taxonomy" id="6130"/>
    <lineage>
        <taxon>Eukaryota</taxon>
        <taxon>Metazoa</taxon>
        <taxon>Cnidaria</taxon>
        <taxon>Anthozoa</taxon>
        <taxon>Hexacorallia</taxon>
        <taxon>Scleractinia</taxon>
        <taxon>Astrocoeniina</taxon>
        <taxon>Acroporidae</taxon>
        <taxon>Acropora</taxon>
    </lineage>
</organism>
<dbReference type="Gene3D" id="2.70.170.10">
    <property type="entry name" value="Neurotransmitter-gated ion-channel ligand-binding domain"/>
    <property type="match status" value="1"/>
</dbReference>
<dbReference type="InterPro" id="IPR036734">
    <property type="entry name" value="Neur_chan_lig-bd_sf"/>
</dbReference>
<feature type="compositionally biased region" description="Basic residues" evidence="1">
    <location>
        <begin position="65"/>
        <end position="74"/>
    </location>
</feature>
<name>A0AAD9VCQ9_ACRCE</name>
<dbReference type="AlphaFoldDB" id="A0AAD9VCQ9"/>
<keyword evidence="4" id="KW-1185">Reference proteome</keyword>
<dbReference type="InterPro" id="IPR006202">
    <property type="entry name" value="Neur_chan_lig-bd"/>
</dbReference>
<gene>
    <name evidence="3" type="ORF">P5673_005571</name>
</gene>
<reference evidence="3" key="2">
    <citation type="journal article" date="2023" name="Science">
        <title>Genomic signatures of disease resistance in endangered staghorn corals.</title>
        <authorList>
            <person name="Vollmer S.V."/>
            <person name="Selwyn J.D."/>
            <person name="Despard B.A."/>
            <person name="Roesel C.L."/>
        </authorList>
    </citation>
    <scope>NUCLEOTIDE SEQUENCE</scope>
    <source>
        <strain evidence="3">K2</strain>
    </source>
</reference>
<feature type="compositionally biased region" description="Basic residues" evidence="1">
    <location>
        <begin position="15"/>
        <end position="27"/>
    </location>
</feature>
<dbReference type="Proteomes" id="UP001249851">
    <property type="component" value="Unassembled WGS sequence"/>
</dbReference>
<dbReference type="GO" id="GO:0005230">
    <property type="term" value="F:extracellular ligand-gated monoatomic ion channel activity"/>
    <property type="evidence" value="ECO:0007669"/>
    <property type="project" value="InterPro"/>
</dbReference>
<dbReference type="GO" id="GO:0016020">
    <property type="term" value="C:membrane"/>
    <property type="evidence" value="ECO:0007669"/>
    <property type="project" value="InterPro"/>
</dbReference>
<evidence type="ECO:0000313" key="3">
    <source>
        <dbReference type="EMBL" id="KAK2569733.1"/>
    </source>
</evidence>
<accession>A0AAD9VCQ9</accession>
<feature type="domain" description="Neurotransmitter-gated ion-channel ligand-binding" evidence="2">
    <location>
        <begin position="134"/>
        <end position="201"/>
    </location>
</feature>
<protein>
    <recommendedName>
        <fullName evidence="2">Neurotransmitter-gated ion-channel ligand-binding domain-containing protein</fullName>
    </recommendedName>
</protein>
<comment type="caution">
    <text evidence="3">The sequence shown here is derived from an EMBL/GenBank/DDBJ whole genome shotgun (WGS) entry which is preliminary data.</text>
</comment>
<dbReference type="Pfam" id="PF02931">
    <property type="entry name" value="Neur_chan_LBD"/>
    <property type="match status" value="1"/>
</dbReference>